<dbReference type="InterPro" id="IPR010607">
    <property type="entry name" value="DUF1194"/>
</dbReference>
<evidence type="ECO:0000259" key="1">
    <source>
        <dbReference type="PROSITE" id="PS50234"/>
    </source>
</evidence>
<dbReference type="Pfam" id="PF06707">
    <property type="entry name" value="DUF1194"/>
    <property type="match status" value="1"/>
</dbReference>
<organism evidence="2 3">
    <name type="scientific">Octadecabacter arcticus 238</name>
    <dbReference type="NCBI Taxonomy" id="391616"/>
    <lineage>
        <taxon>Bacteria</taxon>
        <taxon>Pseudomonadati</taxon>
        <taxon>Pseudomonadota</taxon>
        <taxon>Alphaproteobacteria</taxon>
        <taxon>Rhodobacterales</taxon>
        <taxon>Roseobacteraceae</taxon>
        <taxon>Octadecabacter</taxon>
    </lineage>
</organism>
<evidence type="ECO:0000313" key="2">
    <source>
        <dbReference type="EMBL" id="AGI72146.1"/>
    </source>
</evidence>
<dbReference type="STRING" id="391616.OA238_c20500"/>
<dbReference type="eggNOG" id="COG2304">
    <property type="taxonomic scope" value="Bacteria"/>
</dbReference>
<dbReference type="PROSITE" id="PS50234">
    <property type="entry name" value="VWFA"/>
    <property type="match status" value="1"/>
</dbReference>
<gene>
    <name evidence="2" type="ORF">OA238_c20500</name>
</gene>
<protein>
    <recommendedName>
        <fullName evidence="1">VWFA domain-containing protein</fullName>
    </recommendedName>
</protein>
<accession>M9RNX9</accession>
<evidence type="ECO:0000313" key="3">
    <source>
        <dbReference type="Proteomes" id="UP000004688"/>
    </source>
</evidence>
<sequence length="264" mass="28976">MLLGNHWNTHASSVAFRYKLSLEIIRVFGTSATPSLVHHQNPHIAPAISPASRNNRTLDHAKKRGGSLYVYLLLTIDVSNSIDPVEYRLQADGMADAVLDEEVSEALISGQVAVAVIQWSGVGRQEVSLPWRQLRSIADVRGFAVDARTMPRAFVQSDTAIGDAILFALDQFNDAPNCNRQVIDISGDGTPNAGSDARIASREAEQRGVTINGIANESMGIALTSYFNRSIITRDGFVITARHHLDYPRAIREKILREVSRIFG</sequence>
<keyword evidence="3" id="KW-1185">Reference proteome</keyword>
<feature type="domain" description="VWFA" evidence="1">
    <location>
        <begin position="71"/>
        <end position="215"/>
    </location>
</feature>
<dbReference type="KEGG" id="oar:OA238_c20500"/>
<name>M9RNX9_9RHOB</name>
<dbReference type="Gene3D" id="3.40.50.410">
    <property type="entry name" value="von Willebrand factor, type A domain"/>
    <property type="match status" value="1"/>
</dbReference>
<dbReference type="SUPFAM" id="SSF53300">
    <property type="entry name" value="vWA-like"/>
    <property type="match status" value="1"/>
</dbReference>
<reference evidence="2 3" key="1">
    <citation type="journal article" date="2013" name="PLoS ONE">
        <title>Poles Apart: Arctic and Antarctic Octadecabacter strains Share High Genome Plasticity and a New Type of Xanthorhodopsin.</title>
        <authorList>
            <person name="Vollmers J."/>
            <person name="Voget S."/>
            <person name="Dietrich S."/>
            <person name="Gollnow K."/>
            <person name="Smits M."/>
            <person name="Meyer K."/>
            <person name="Brinkhoff T."/>
            <person name="Simon M."/>
            <person name="Daniel R."/>
        </authorList>
    </citation>
    <scope>NUCLEOTIDE SEQUENCE [LARGE SCALE GENOMIC DNA]</scope>
    <source>
        <strain evidence="2 3">238</strain>
    </source>
</reference>
<dbReference type="AlphaFoldDB" id="M9RNX9"/>
<dbReference type="InterPro" id="IPR036465">
    <property type="entry name" value="vWFA_dom_sf"/>
</dbReference>
<dbReference type="HOGENOM" id="CLU_064451_1_1_5"/>
<proteinExistence type="predicted"/>
<dbReference type="InterPro" id="IPR002035">
    <property type="entry name" value="VWF_A"/>
</dbReference>
<dbReference type="Proteomes" id="UP000004688">
    <property type="component" value="Chromosome"/>
</dbReference>
<dbReference type="EMBL" id="CP003742">
    <property type="protein sequence ID" value="AGI72146.1"/>
    <property type="molecule type" value="Genomic_DNA"/>
</dbReference>